<sequence>MISSSINTSSHCSSSSSTSCSISSTSKSSSNSSNSSSSSLSSSDSSVSSSISGKNSCFFESCNHIACRIRHHDFSPQTTASSLYEHLSIPSLSFKKPLRECIG</sequence>
<dbReference type="AlphaFoldDB" id="A0A915D714"/>
<name>A0A915D714_9BILA</name>
<protein>
    <submittedName>
        <fullName evidence="3">REJ domain-containing protein</fullName>
    </submittedName>
</protein>
<evidence type="ECO:0000313" key="3">
    <source>
        <dbReference type="WBParaSite" id="jg16678"/>
    </source>
</evidence>
<dbReference type="Proteomes" id="UP000887574">
    <property type="component" value="Unplaced"/>
</dbReference>
<dbReference type="WBParaSite" id="jg16678">
    <property type="protein sequence ID" value="jg16678"/>
    <property type="gene ID" value="jg16678"/>
</dbReference>
<feature type="region of interest" description="Disordered" evidence="1">
    <location>
        <begin position="1"/>
        <end position="53"/>
    </location>
</feature>
<evidence type="ECO:0000256" key="1">
    <source>
        <dbReference type="SAM" id="MobiDB-lite"/>
    </source>
</evidence>
<keyword evidence="2" id="KW-1185">Reference proteome</keyword>
<reference evidence="3" key="1">
    <citation type="submission" date="2022-11" db="UniProtKB">
        <authorList>
            <consortium name="WormBaseParasite"/>
        </authorList>
    </citation>
    <scope>IDENTIFICATION</scope>
</reference>
<accession>A0A915D714</accession>
<evidence type="ECO:0000313" key="2">
    <source>
        <dbReference type="Proteomes" id="UP000887574"/>
    </source>
</evidence>
<organism evidence="2 3">
    <name type="scientific">Ditylenchus dipsaci</name>
    <dbReference type="NCBI Taxonomy" id="166011"/>
    <lineage>
        <taxon>Eukaryota</taxon>
        <taxon>Metazoa</taxon>
        <taxon>Ecdysozoa</taxon>
        <taxon>Nematoda</taxon>
        <taxon>Chromadorea</taxon>
        <taxon>Rhabditida</taxon>
        <taxon>Tylenchina</taxon>
        <taxon>Tylenchomorpha</taxon>
        <taxon>Sphaerularioidea</taxon>
        <taxon>Anguinidae</taxon>
        <taxon>Anguininae</taxon>
        <taxon>Ditylenchus</taxon>
    </lineage>
</organism>
<feature type="compositionally biased region" description="Low complexity" evidence="1">
    <location>
        <begin position="1"/>
        <end position="52"/>
    </location>
</feature>
<proteinExistence type="predicted"/>